<evidence type="ECO:0000313" key="2">
    <source>
        <dbReference type="Proteomes" id="UP001177003"/>
    </source>
</evidence>
<gene>
    <name evidence="1" type="ORF">LSALG_LOCUS18535</name>
</gene>
<accession>A0AA35YRG9</accession>
<protein>
    <submittedName>
        <fullName evidence="1">Uncharacterized protein</fullName>
    </submittedName>
</protein>
<name>A0AA35YRG9_LACSI</name>
<organism evidence="1 2">
    <name type="scientific">Lactuca saligna</name>
    <name type="common">Willowleaf lettuce</name>
    <dbReference type="NCBI Taxonomy" id="75948"/>
    <lineage>
        <taxon>Eukaryota</taxon>
        <taxon>Viridiplantae</taxon>
        <taxon>Streptophyta</taxon>
        <taxon>Embryophyta</taxon>
        <taxon>Tracheophyta</taxon>
        <taxon>Spermatophyta</taxon>
        <taxon>Magnoliopsida</taxon>
        <taxon>eudicotyledons</taxon>
        <taxon>Gunneridae</taxon>
        <taxon>Pentapetalae</taxon>
        <taxon>asterids</taxon>
        <taxon>campanulids</taxon>
        <taxon>Asterales</taxon>
        <taxon>Asteraceae</taxon>
        <taxon>Cichorioideae</taxon>
        <taxon>Cichorieae</taxon>
        <taxon>Lactucinae</taxon>
        <taxon>Lactuca</taxon>
    </lineage>
</organism>
<dbReference type="Gene3D" id="3.40.50.300">
    <property type="entry name" value="P-loop containing nucleotide triphosphate hydrolases"/>
    <property type="match status" value="1"/>
</dbReference>
<keyword evidence="2" id="KW-1185">Reference proteome</keyword>
<dbReference type="Proteomes" id="UP001177003">
    <property type="component" value="Chromosome 4"/>
</dbReference>
<proteinExistence type="predicted"/>
<dbReference type="InterPro" id="IPR027417">
    <property type="entry name" value="P-loop_NTPase"/>
</dbReference>
<dbReference type="EMBL" id="OX465080">
    <property type="protein sequence ID" value="CAI9278688.1"/>
    <property type="molecule type" value="Genomic_DNA"/>
</dbReference>
<sequence length="295" mass="34199">MGYQDNSIALGNKCTFLELCKCLPLVQVLKISKPYMKFAKGSMQKLPTLLVHFRILFLDVCFLEQDELSDALSVIRSSPNLEKIKIEPCLKHELCYRETCKDLLDLQDYSGINLDHLEELEITSVHNSAPEMEFLKLIMAMSPLLKKTRIKLISDVSMDEENKMLRDLLSTTLHHYLFTIDGDGLYLVVDEKGKFCEDSFQYAFNALVHANDGDKKKDNGKWQKGLVNDRVGEDSDIFKMVKVIIQHRYDPVIIFNFSKRECEFLAMRMTKMDLNEDDEKVNMETIFEFFGHAIR</sequence>
<evidence type="ECO:0000313" key="1">
    <source>
        <dbReference type="EMBL" id="CAI9278688.1"/>
    </source>
</evidence>
<reference evidence="1" key="1">
    <citation type="submission" date="2023-04" db="EMBL/GenBank/DDBJ databases">
        <authorList>
            <person name="Vijverberg K."/>
            <person name="Xiong W."/>
            <person name="Schranz E."/>
        </authorList>
    </citation>
    <scope>NUCLEOTIDE SEQUENCE</scope>
</reference>
<dbReference type="AlphaFoldDB" id="A0AA35YRG9"/>